<name>A0A5J4UAT4_9EUKA</name>
<feature type="coiled-coil region" evidence="1">
    <location>
        <begin position="3"/>
        <end position="63"/>
    </location>
</feature>
<dbReference type="EMBL" id="SNRW01018472">
    <property type="protein sequence ID" value="KAA6367310.1"/>
    <property type="molecule type" value="Genomic_DNA"/>
</dbReference>
<sequence>MRRKDEQLQKELIEKAKEKKRAEEAEEKVRIAEERARLAEERIRQAELQLRSAQDRARVAEEQTRISAQIPASLNSALQKINVPQGDKGRVQGSTFVHSNERCDSTITMDPIINEGVARFDVVFNGHDGEEFSLIFN</sequence>
<organism evidence="2 3">
    <name type="scientific">Streblomastix strix</name>
    <dbReference type="NCBI Taxonomy" id="222440"/>
    <lineage>
        <taxon>Eukaryota</taxon>
        <taxon>Metamonada</taxon>
        <taxon>Preaxostyla</taxon>
        <taxon>Oxymonadida</taxon>
        <taxon>Streblomastigidae</taxon>
        <taxon>Streblomastix</taxon>
    </lineage>
</organism>
<evidence type="ECO:0000256" key="1">
    <source>
        <dbReference type="SAM" id="Coils"/>
    </source>
</evidence>
<protein>
    <submittedName>
        <fullName evidence="2">Uncharacterized protein</fullName>
    </submittedName>
</protein>
<comment type="caution">
    <text evidence="2">The sequence shown here is derived from an EMBL/GenBank/DDBJ whole genome shotgun (WGS) entry which is preliminary data.</text>
</comment>
<reference evidence="2 3" key="1">
    <citation type="submission" date="2019-03" db="EMBL/GenBank/DDBJ databases">
        <title>Single cell metagenomics reveals metabolic interactions within the superorganism composed of flagellate Streblomastix strix and complex community of Bacteroidetes bacteria on its surface.</title>
        <authorList>
            <person name="Treitli S.C."/>
            <person name="Kolisko M."/>
            <person name="Husnik F."/>
            <person name="Keeling P."/>
            <person name="Hampl V."/>
        </authorList>
    </citation>
    <scope>NUCLEOTIDE SEQUENCE [LARGE SCALE GENOMIC DNA]</scope>
    <source>
        <strain evidence="2">ST1C</strain>
    </source>
</reference>
<keyword evidence="1" id="KW-0175">Coiled coil</keyword>
<dbReference type="AlphaFoldDB" id="A0A5J4UAT4"/>
<accession>A0A5J4UAT4</accession>
<gene>
    <name evidence="2" type="ORF">EZS28_037163</name>
</gene>
<proteinExistence type="predicted"/>
<evidence type="ECO:0000313" key="3">
    <source>
        <dbReference type="Proteomes" id="UP000324800"/>
    </source>
</evidence>
<evidence type="ECO:0000313" key="2">
    <source>
        <dbReference type="EMBL" id="KAA6367310.1"/>
    </source>
</evidence>
<dbReference type="Proteomes" id="UP000324800">
    <property type="component" value="Unassembled WGS sequence"/>
</dbReference>